<reference evidence="8 9" key="1">
    <citation type="submission" date="2018-11" db="EMBL/GenBank/DDBJ databases">
        <title>Deinococcus shelandsis sp. nov., isolated from South Shetland Islands soil of Antarctica.</title>
        <authorList>
            <person name="Tian J."/>
        </authorList>
    </citation>
    <scope>NUCLEOTIDE SEQUENCE [LARGE SCALE GENOMIC DNA]</scope>
    <source>
        <strain evidence="8 9">S14-83T</strain>
    </source>
</reference>
<feature type="domain" description="Starch synthase catalytic" evidence="7">
    <location>
        <begin position="2"/>
        <end position="214"/>
    </location>
</feature>
<comment type="pathway">
    <text evidence="6">Glycan biosynthesis; glycogen biosynthesis.</text>
</comment>
<evidence type="ECO:0000256" key="2">
    <source>
        <dbReference type="ARBA" id="ARBA00010281"/>
    </source>
</evidence>
<protein>
    <recommendedName>
        <fullName evidence="6">Glycogen synthase</fullName>
        <ecNumber evidence="6">2.4.1.21</ecNumber>
    </recommendedName>
    <alternativeName>
        <fullName evidence="6">Starch [bacterial glycogen] synthase</fullName>
    </alternativeName>
</protein>
<dbReference type="InterPro" id="IPR011835">
    <property type="entry name" value="GS/SS"/>
</dbReference>
<evidence type="ECO:0000313" key="9">
    <source>
        <dbReference type="Proteomes" id="UP000276417"/>
    </source>
</evidence>
<dbReference type="Gene3D" id="3.40.50.2000">
    <property type="entry name" value="Glycogen Phosphorylase B"/>
    <property type="match status" value="2"/>
</dbReference>
<dbReference type="CDD" id="cd03791">
    <property type="entry name" value="GT5_Glycogen_synthase_DULL1-like"/>
    <property type="match status" value="1"/>
</dbReference>
<comment type="catalytic activity">
    <reaction evidence="1 6">
        <text>[(1-&gt;4)-alpha-D-glucosyl](n) + ADP-alpha-D-glucose = [(1-&gt;4)-alpha-D-glucosyl](n+1) + ADP + H(+)</text>
        <dbReference type="Rhea" id="RHEA:18189"/>
        <dbReference type="Rhea" id="RHEA-COMP:9584"/>
        <dbReference type="Rhea" id="RHEA-COMP:9587"/>
        <dbReference type="ChEBI" id="CHEBI:15378"/>
        <dbReference type="ChEBI" id="CHEBI:15444"/>
        <dbReference type="ChEBI" id="CHEBI:57498"/>
        <dbReference type="ChEBI" id="CHEBI:456216"/>
        <dbReference type="EC" id="2.4.1.21"/>
    </reaction>
</comment>
<evidence type="ECO:0000256" key="1">
    <source>
        <dbReference type="ARBA" id="ARBA00001478"/>
    </source>
</evidence>
<gene>
    <name evidence="6" type="primary">glgA</name>
    <name evidence="8" type="ORF">EHF33_08275</name>
</gene>
<dbReference type="OrthoDB" id="9808590at2"/>
<dbReference type="KEGG" id="dph:EHF33_08275"/>
<dbReference type="GO" id="GO:0009011">
    <property type="term" value="F:alpha-1,4-glucan glucosyltransferase (ADP-glucose donor) activity"/>
    <property type="evidence" value="ECO:0007669"/>
    <property type="project" value="UniProtKB-UniRule"/>
</dbReference>
<dbReference type="RefSeq" id="WP_124869936.1">
    <property type="nucleotide sequence ID" value="NZ_CP034183.1"/>
</dbReference>
<dbReference type="GO" id="GO:0004373">
    <property type="term" value="F:alpha-1,4-glucan glucosyltransferase (UDP-glucose donor) activity"/>
    <property type="evidence" value="ECO:0007669"/>
    <property type="project" value="InterPro"/>
</dbReference>
<dbReference type="HAMAP" id="MF_00484">
    <property type="entry name" value="Glycogen_synth"/>
    <property type="match status" value="1"/>
</dbReference>
<name>A0A3G8YJQ9_9DEIO</name>
<evidence type="ECO:0000256" key="5">
    <source>
        <dbReference type="ARBA" id="ARBA00023056"/>
    </source>
</evidence>
<sequence>MHILHVASEAYPFSRTGGLADVMAALPAELARMGHQASVLSPWYADIVGTPHEIWRGGNVRLGEINEGGVRFLFLETPAFKRPGIYHNNDVERFSAWGRLALPVLAAAGIRFDVLHGHDWAAGLVVAHAKLRHMPSVFTIHNLQYQGRWNIKDSFGWTGLPEWTETPEGVEFYGDLNLMKAGLVYAGHVTTVSPTYAKEITTPEFGEGLEGVLQDRLAEGKLSGVINGLDQERWNPRTDGHVLPYGTVAAKEANIAALREEFHLDEAPILSCVSRLATQKGLDILLSAMPEIVKKWNLVLLGSGDTQLETAFSVWAQSSPRVRHVKGMNESLSHRLYAGAHAFAMPSRFEPCGLSQMIALRYGTPPVARRTGGLADTVPGDIGFLFDDPTPAAFLEALGRAEAAVSKPKIWNARAKRGLPLDFSWKGPAKRYLEIYQQVAAE</sequence>
<evidence type="ECO:0000256" key="6">
    <source>
        <dbReference type="HAMAP-Rule" id="MF_00484"/>
    </source>
</evidence>
<comment type="similarity">
    <text evidence="2 6">Belongs to the glycosyltransferase 1 family. Bacterial/plant glycogen synthase subfamily.</text>
</comment>
<keyword evidence="4 6" id="KW-0808">Transferase</keyword>
<evidence type="ECO:0000313" key="8">
    <source>
        <dbReference type="EMBL" id="AZI42744.1"/>
    </source>
</evidence>
<dbReference type="PANTHER" id="PTHR45825">
    <property type="entry name" value="GRANULE-BOUND STARCH SYNTHASE 1, CHLOROPLASTIC/AMYLOPLASTIC"/>
    <property type="match status" value="1"/>
</dbReference>
<accession>A0A3G8YJQ9</accession>
<dbReference type="GO" id="GO:0005978">
    <property type="term" value="P:glycogen biosynthetic process"/>
    <property type="evidence" value="ECO:0007669"/>
    <property type="project" value="UniProtKB-UniRule"/>
</dbReference>
<dbReference type="Proteomes" id="UP000276417">
    <property type="component" value="Chromosome 1"/>
</dbReference>
<dbReference type="InterPro" id="IPR013534">
    <property type="entry name" value="Starch_synth_cat_dom"/>
</dbReference>
<dbReference type="NCBIfam" id="TIGR02095">
    <property type="entry name" value="glgA"/>
    <property type="match status" value="1"/>
</dbReference>
<keyword evidence="3 6" id="KW-0328">Glycosyltransferase</keyword>
<evidence type="ECO:0000256" key="4">
    <source>
        <dbReference type="ARBA" id="ARBA00022679"/>
    </source>
</evidence>
<dbReference type="AlphaFoldDB" id="A0A3G8YJQ9"/>
<evidence type="ECO:0000259" key="7">
    <source>
        <dbReference type="Pfam" id="PF08323"/>
    </source>
</evidence>
<feature type="binding site" evidence="6">
    <location>
        <position position="15"/>
    </location>
    <ligand>
        <name>ADP-alpha-D-glucose</name>
        <dbReference type="ChEBI" id="CHEBI:57498"/>
    </ligand>
</feature>
<proteinExistence type="inferred from homology"/>
<keyword evidence="9" id="KW-1185">Reference proteome</keyword>
<dbReference type="EMBL" id="CP034183">
    <property type="protein sequence ID" value="AZI42744.1"/>
    <property type="molecule type" value="Genomic_DNA"/>
</dbReference>
<dbReference type="UniPathway" id="UPA00164"/>
<dbReference type="SUPFAM" id="SSF53756">
    <property type="entry name" value="UDP-Glycosyltransferase/glycogen phosphorylase"/>
    <property type="match status" value="1"/>
</dbReference>
<keyword evidence="5 6" id="KW-0320">Glycogen biosynthesis</keyword>
<dbReference type="EC" id="2.4.1.21" evidence="6"/>
<evidence type="ECO:0000256" key="3">
    <source>
        <dbReference type="ARBA" id="ARBA00022676"/>
    </source>
</evidence>
<dbReference type="PANTHER" id="PTHR45825:SF11">
    <property type="entry name" value="ALPHA AMYLASE DOMAIN-CONTAINING PROTEIN"/>
    <property type="match status" value="1"/>
</dbReference>
<organism evidence="8 9">
    <name type="scientific">Deinococcus psychrotolerans</name>
    <dbReference type="NCBI Taxonomy" id="2489213"/>
    <lineage>
        <taxon>Bacteria</taxon>
        <taxon>Thermotogati</taxon>
        <taxon>Deinococcota</taxon>
        <taxon>Deinococci</taxon>
        <taxon>Deinococcales</taxon>
        <taxon>Deinococcaceae</taxon>
        <taxon>Deinococcus</taxon>
    </lineage>
</organism>
<comment type="function">
    <text evidence="6">Synthesizes alpha-1,4-glucan chains using ADP-glucose.</text>
</comment>
<dbReference type="Pfam" id="PF08323">
    <property type="entry name" value="Glyco_transf_5"/>
    <property type="match status" value="1"/>
</dbReference>
<dbReference type="Pfam" id="PF13692">
    <property type="entry name" value="Glyco_trans_1_4"/>
    <property type="match status" value="1"/>
</dbReference>